<dbReference type="InterPro" id="IPR036291">
    <property type="entry name" value="NAD(P)-bd_dom_sf"/>
</dbReference>
<accession>A0A0T6BGX0</accession>
<comment type="caution">
    <text evidence="4">The sequence shown here is derived from an EMBL/GenBank/DDBJ whole genome shotgun (WGS) entry which is preliminary data.</text>
</comment>
<reference evidence="4 5" key="1">
    <citation type="submission" date="2015-09" db="EMBL/GenBank/DDBJ databases">
        <title>Draft genome of the scarab beetle Oryctes borbonicus.</title>
        <authorList>
            <person name="Meyer J.M."/>
            <person name="Markov G.V."/>
            <person name="Baskaran P."/>
            <person name="Herrmann M."/>
            <person name="Sommer R.J."/>
            <person name="Roedelsperger C."/>
        </authorList>
    </citation>
    <scope>NUCLEOTIDE SEQUENCE [LARGE SCALE GENOMIC DNA]</scope>
    <source>
        <strain evidence="4">OB123</strain>
        <tissue evidence="4">Whole animal</tissue>
    </source>
</reference>
<dbReference type="Gene3D" id="3.40.50.720">
    <property type="entry name" value="NAD(P)-binding Rossmann-like Domain"/>
    <property type="match status" value="1"/>
</dbReference>
<keyword evidence="5" id="KW-1185">Reference proteome</keyword>
<dbReference type="PANTHER" id="PTHR43115:SF4">
    <property type="entry name" value="DEHYDROGENASE_REDUCTASE SDR FAMILY MEMBER 11"/>
    <property type="match status" value="1"/>
</dbReference>
<dbReference type="PRINTS" id="PR00080">
    <property type="entry name" value="SDRFAMILY"/>
</dbReference>
<comment type="similarity">
    <text evidence="1 3">Belongs to the short-chain dehydrogenases/reductases (SDR) family.</text>
</comment>
<dbReference type="SUPFAM" id="SSF51735">
    <property type="entry name" value="NAD(P)-binding Rossmann-fold domains"/>
    <property type="match status" value="1"/>
</dbReference>
<dbReference type="CDD" id="cd05233">
    <property type="entry name" value="SDR_c"/>
    <property type="match status" value="1"/>
</dbReference>
<protein>
    <submittedName>
        <fullName evidence="4">Dehydrogenase</fullName>
    </submittedName>
</protein>
<sequence>MTDLTNKIAVVTGASSGIGAAIVKEFLASGMKVVGLARRKEKVEQLGEGYEGCLFALETDISKDEDILSAFAWTLENVGPVDVLINNAGINVSKAIEDAEVEEFKNVISTNLLGAMLCTREAIKIMKAHDIAGTIVNISSVAGDVVCAIPCISLYTASKNGLRGFNDYIRTELAKTGSKIRITNLSPGLVATEMAAPYMEGRNFIRVEDIAAGVKFVVSQPGNVNHIEYQNTVSNFYIFCT</sequence>
<dbReference type="OrthoDB" id="6740953at2759"/>
<dbReference type="FunFam" id="3.40.50.720:FF:000047">
    <property type="entry name" value="NADP-dependent L-serine/L-allo-threonine dehydrogenase"/>
    <property type="match status" value="1"/>
</dbReference>
<evidence type="ECO:0000313" key="5">
    <source>
        <dbReference type="Proteomes" id="UP000051574"/>
    </source>
</evidence>
<proteinExistence type="inferred from homology"/>
<gene>
    <name evidence="4" type="ORF">AMK59_2692</name>
</gene>
<keyword evidence="2" id="KW-0560">Oxidoreductase</keyword>
<evidence type="ECO:0000256" key="2">
    <source>
        <dbReference type="ARBA" id="ARBA00023002"/>
    </source>
</evidence>
<dbReference type="Proteomes" id="UP000051574">
    <property type="component" value="Unassembled WGS sequence"/>
</dbReference>
<organism evidence="4 5">
    <name type="scientific">Oryctes borbonicus</name>
    <dbReference type="NCBI Taxonomy" id="1629725"/>
    <lineage>
        <taxon>Eukaryota</taxon>
        <taxon>Metazoa</taxon>
        <taxon>Ecdysozoa</taxon>
        <taxon>Arthropoda</taxon>
        <taxon>Hexapoda</taxon>
        <taxon>Insecta</taxon>
        <taxon>Pterygota</taxon>
        <taxon>Neoptera</taxon>
        <taxon>Endopterygota</taxon>
        <taxon>Coleoptera</taxon>
        <taxon>Polyphaga</taxon>
        <taxon>Scarabaeiformia</taxon>
        <taxon>Scarabaeidae</taxon>
        <taxon>Dynastinae</taxon>
        <taxon>Oryctes</taxon>
    </lineage>
</organism>
<name>A0A0T6BGX0_9SCAR</name>
<dbReference type="PRINTS" id="PR00081">
    <property type="entry name" value="GDHRDH"/>
</dbReference>
<evidence type="ECO:0000313" key="4">
    <source>
        <dbReference type="EMBL" id="KRT86513.1"/>
    </source>
</evidence>
<evidence type="ECO:0000256" key="3">
    <source>
        <dbReference type="RuleBase" id="RU000363"/>
    </source>
</evidence>
<evidence type="ECO:0000256" key="1">
    <source>
        <dbReference type="ARBA" id="ARBA00006484"/>
    </source>
</evidence>
<dbReference type="PANTHER" id="PTHR43115">
    <property type="entry name" value="DEHYDROGENASE/REDUCTASE SDR FAMILY MEMBER 11"/>
    <property type="match status" value="1"/>
</dbReference>
<dbReference type="EMBL" id="LJIG01000427">
    <property type="protein sequence ID" value="KRT86513.1"/>
    <property type="molecule type" value="Genomic_DNA"/>
</dbReference>
<dbReference type="AlphaFoldDB" id="A0A0T6BGX0"/>
<dbReference type="Pfam" id="PF00106">
    <property type="entry name" value="adh_short"/>
    <property type="match status" value="1"/>
</dbReference>
<dbReference type="GO" id="GO:0016616">
    <property type="term" value="F:oxidoreductase activity, acting on the CH-OH group of donors, NAD or NADP as acceptor"/>
    <property type="evidence" value="ECO:0007669"/>
    <property type="project" value="UniProtKB-ARBA"/>
</dbReference>
<dbReference type="InterPro" id="IPR002347">
    <property type="entry name" value="SDR_fam"/>
</dbReference>